<evidence type="ECO:0000313" key="3">
    <source>
        <dbReference type="Proteomes" id="UP000242450"/>
    </source>
</evidence>
<sequence length="121" mass="13322">MLLCEQAPGERRGFELTEEQPGRASPGCAERPADAHLLLRGASARSAGPLQALSSWPLLRAPPVLGEGAPPKASSTGFLGSRSLHGPRREWWRKRSGSRESSEKPERLLPRHRFDNLDCFL</sequence>
<evidence type="ECO:0000313" key="2">
    <source>
        <dbReference type="EMBL" id="OWK15293.1"/>
    </source>
</evidence>
<keyword evidence="3" id="KW-1185">Reference proteome</keyword>
<organism evidence="2 3">
    <name type="scientific">Cervus elaphus hippelaphus</name>
    <name type="common">European red deer</name>
    <dbReference type="NCBI Taxonomy" id="46360"/>
    <lineage>
        <taxon>Eukaryota</taxon>
        <taxon>Metazoa</taxon>
        <taxon>Chordata</taxon>
        <taxon>Craniata</taxon>
        <taxon>Vertebrata</taxon>
        <taxon>Euteleostomi</taxon>
        <taxon>Mammalia</taxon>
        <taxon>Eutheria</taxon>
        <taxon>Laurasiatheria</taxon>
        <taxon>Artiodactyla</taxon>
        <taxon>Ruminantia</taxon>
        <taxon>Pecora</taxon>
        <taxon>Cervidae</taxon>
        <taxon>Cervinae</taxon>
        <taxon>Cervus</taxon>
    </lineage>
</organism>
<dbReference type="Proteomes" id="UP000242450">
    <property type="component" value="Chromosome 5"/>
</dbReference>
<accession>A0A212DAN3</accession>
<comment type="caution">
    <text evidence="2">The sequence shown here is derived from an EMBL/GenBank/DDBJ whole genome shotgun (WGS) entry which is preliminary data.</text>
</comment>
<proteinExistence type="predicted"/>
<gene>
    <name evidence="2" type="ORF">Celaphus_00001680</name>
</gene>
<feature type="region of interest" description="Disordered" evidence="1">
    <location>
        <begin position="63"/>
        <end position="107"/>
    </location>
</feature>
<dbReference type="AlphaFoldDB" id="A0A212DAN3"/>
<name>A0A212DAN3_CEREH</name>
<reference evidence="2 3" key="1">
    <citation type="journal article" date="2018" name="Mol. Genet. Genomics">
        <title>The red deer Cervus elaphus genome CerEla1.0: sequencing, annotating, genes, and chromosomes.</title>
        <authorList>
            <person name="Bana N.A."/>
            <person name="Nyiri A."/>
            <person name="Nagy J."/>
            <person name="Frank K."/>
            <person name="Nagy T."/>
            <person name="Steger V."/>
            <person name="Schiller M."/>
            <person name="Lakatos P."/>
            <person name="Sugar L."/>
            <person name="Horn P."/>
            <person name="Barta E."/>
            <person name="Orosz L."/>
        </authorList>
    </citation>
    <scope>NUCLEOTIDE SEQUENCE [LARGE SCALE GENOMIC DNA]</scope>
    <source>
        <strain evidence="2">Hungarian</strain>
    </source>
</reference>
<feature type="compositionally biased region" description="Basic and acidic residues" evidence="1">
    <location>
        <begin position="97"/>
        <end position="107"/>
    </location>
</feature>
<dbReference type="EMBL" id="MKHE01000005">
    <property type="protein sequence ID" value="OWK15293.1"/>
    <property type="molecule type" value="Genomic_DNA"/>
</dbReference>
<evidence type="ECO:0000256" key="1">
    <source>
        <dbReference type="SAM" id="MobiDB-lite"/>
    </source>
</evidence>
<protein>
    <submittedName>
        <fullName evidence="2">Uncharacterized protein</fullName>
    </submittedName>
</protein>
<feature type="region of interest" description="Disordered" evidence="1">
    <location>
        <begin position="1"/>
        <end position="29"/>
    </location>
</feature>